<dbReference type="PANTHER" id="PTHR36220:SF1">
    <property type="entry name" value="GAMMA TUBULIN COMPLEX COMPONENT C-TERMINAL DOMAIN-CONTAINING PROTEIN"/>
    <property type="match status" value="1"/>
</dbReference>
<keyword evidence="3" id="KW-0472">Membrane</keyword>
<evidence type="ECO:0000256" key="1">
    <source>
        <dbReference type="ARBA" id="ARBA00022729"/>
    </source>
</evidence>
<gene>
    <name evidence="4" type="ORF">THAOC_14065</name>
</gene>
<dbReference type="OrthoDB" id="188207at2759"/>
<dbReference type="InterPro" id="IPR013517">
    <property type="entry name" value="FG-GAP"/>
</dbReference>
<feature type="region of interest" description="Disordered" evidence="2">
    <location>
        <begin position="390"/>
        <end position="424"/>
    </location>
</feature>
<organism evidence="4 5">
    <name type="scientific">Thalassiosira oceanica</name>
    <name type="common">Marine diatom</name>
    <dbReference type="NCBI Taxonomy" id="159749"/>
    <lineage>
        <taxon>Eukaryota</taxon>
        <taxon>Sar</taxon>
        <taxon>Stramenopiles</taxon>
        <taxon>Ochrophyta</taxon>
        <taxon>Bacillariophyta</taxon>
        <taxon>Coscinodiscophyceae</taxon>
        <taxon>Thalassiosirophycidae</taxon>
        <taxon>Thalassiosirales</taxon>
        <taxon>Thalassiosiraceae</taxon>
        <taxon>Thalassiosira</taxon>
    </lineage>
</organism>
<feature type="transmembrane region" description="Helical" evidence="3">
    <location>
        <begin position="61"/>
        <end position="82"/>
    </location>
</feature>
<feature type="non-terminal residue" evidence="4">
    <location>
        <position position="729"/>
    </location>
</feature>
<proteinExistence type="predicted"/>
<keyword evidence="1" id="KW-0732">Signal</keyword>
<keyword evidence="3" id="KW-1133">Transmembrane helix</keyword>
<dbReference type="PANTHER" id="PTHR36220">
    <property type="entry name" value="UNNAMED PRODUCT"/>
    <property type="match status" value="1"/>
</dbReference>
<evidence type="ECO:0000313" key="5">
    <source>
        <dbReference type="Proteomes" id="UP000266841"/>
    </source>
</evidence>
<dbReference type="Gene3D" id="2.130.10.130">
    <property type="entry name" value="Integrin alpha, N-terminal"/>
    <property type="match status" value="1"/>
</dbReference>
<dbReference type="Pfam" id="PF14312">
    <property type="entry name" value="FG-GAP_2"/>
    <property type="match status" value="4"/>
</dbReference>
<dbReference type="Proteomes" id="UP000266841">
    <property type="component" value="Unassembled WGS sequence"/>
</dbReference>
<protein>
    <submittedName>
        <fullName evidence="4">Uncharacterized protein</fullName>
    </submittedName>
</protein>
<dbReference type="EMBL" id="AGNL01016363">
    <property type="protein sequence ID" value="EJK65118.1"/>
    <property type="molecule type" value="Genomic_DNA"/>
</dbReference>
<feature type="compositionally biased region" description="Basic and acidic residues" evidence="2">
    <location>
        <begin position="397"/>
        <end position="411"/>
    </location>
</feature>
<dbReference type="InterPro" id="IPR028994">
    <property type="entry name" value="Integrin_alpha_N"/>
</dbReference>
<accession>K0SG72</accession>
<evidence type="ECO:0000313" key="4">
    <source>
        <dbReference type="EMBL" id="EJK65118.1"/>
    </source>
</evidence>
<keyword evidence="3" id="KW-0812">Transmembrane</keyword>
<comment type="caution">
    <text evidence="4">The sequence shown here is derived from an EMBL/GenBank/DDBJ whole genome shotgun (WGS) entry which is preliminary data.</text>
</comment>
<evidence type="ECO:0000256" key="2">
    <source>
        <dbReference type="SAM" id="MobiDB-lite"/>
    </source>
</evidence>
<evidence type="ECO:0000256" key="3">
    <source>
        <dbReference type="SAM" id="Phobius"/>
    </source>
</evidence>
<dbReference type="AlphaFoldDB" id="K0SG72"/>
<name>K0SG72_THAOC</name>
<reference evidence="4 5" key="1">
    <citation type="journal article" date="2012" name="Genome Biol.">
        <title>Genome and low-iron response of an oceanic diatom adapted to chronic iron limitation.</title>
        <authorList>
            <person name="Lommer M."/>
            <person name="Specht M."/>
            <person name="Roy A.S."/>
            <person name="Kraemer L."/>
            <person name="Andreson R."/>
            <person name="Gutowska M.A."/>
            <person name="Wolf J."/>
            <person name="Bergner S.V."/>
            <person name="Schilhabel M.B."/>
            <person name="Klostermeier U.C."/>
            <person name="Beiko R.G."/>
            <person name="Rosenstiel P."/>
            <person name="Hippler M."/>
            <person name="Laroche J."/>
        </authorList>
    </citation>
    <scope>NUCLEOTIDE SEQUENCE [LARGE SCALE GENOMIC DNA]</scope>
    <source>
        <strain evidence="4 5">CCMP1005</strain>
    </source>
</reference>
<sequence length="729" mass="77336">MEEGAATAAVGRNAPPARRSTFICIAGAWVPPGRCTILVPYDAAELAEPKTVLPFYQRKTFVSDMSCALIVIGIAVAMWPLLSNILKPTNIPNNLPTRPLVLTLGTSQKLLVPDGAAGDRFGDSVAIYNNTIVVGAYKDDDNGNRSGSAHVFVKTGEEWKHQAKLLAPDRAANDRFGESVAINENTIVVGAPGALGSNGFGSGSAHVFARSGESWAHQAKLLAPDGANRDQFGEIVALYDDTIVGGACGSYIFFVRSDGEWTYQAKLLVPDGAAHNQFDATSVASDELILTDSGVLAGTVDGYQLKVEPMSVDETIHYKIPGGATASAPTGESDNFYDSAAMCPASSELISSYADGSGSYGALFDVVALDDVTLRGIGLNVDWHTGEEADVAGRLPGRPDDDGQAQERDGPEGGVLAARDGGGGDVGANADLRYTVGTNVGSTVSASPQLRILEGAGAANYPPFKSGTPEGGDIDYTFYAPRIFNGRLHYDHVQECPSEEPSAAPSAVPTVSPWVTTRVSYAFYVEHDPDQSGELVVYDMTDGTRKVLAKLVSGMDPVLTGYAEDDNLKVNSVETRVITPREIGYICIPTPPQECLPVSVDVEVRHDKTISTNDVTFALLKTLPRLISEEVTGSKDIKDIEYVVNRADEAVTTRVSGEIIAIYQDTIVVGDCHPKNSISSGSAHVFVRRGRVWTHQAKLQAPDGTTLDMFGKSVAIYQDTIVVGAAGDR</sequence>
<keyword evidence="5" id="KW-1185">Reference proteome</keyword>